<feature type="domain" description="START" evidence="2">
    <location>
        <begin position="355"/>
        <end position="465"/>
    </location>
</feature>
<reference evidence="3 4" key="1">
    <citation type="submission" date="2013-11" db="EMBL/GenBank/DDBJ databases">
        <title>Genome sequencing of Stegodyphus mimosarum.</title>
        <authorList>
            <person name="Bechsgaard J."/>
        </authorList>
    </citation>
    <scope>NUCLEOTIDE SEQUENCE [LARGE SCALE GENOMIC DNA]</scope>
</reference>
<dbReference type="Gene3D" id="3.30.530.20">
    <property type="match status" value="1"/>
</dbReference>
<gene>
    <name evidence="3" type="ORF">X975_17122</name>
</gene>
<dbReference type="PANTHER" id="PTHR47117:SF8">
    <property type="entry name" value="KINESIN FAMILY MEMBER 16B"/>
    <property type="match status" value="1"/>
</dbReference>
<feature type="non-terminal residue" evidence="3">
    <location>
        <position position="498"/>
    </location>
</feature>
<proteinExistence type="predicted"/>
<feature type="region of interest" description="Disordered" evidence="1">
    <location>
        <begin position="90"/>
        <end position="115"/>
    </location>
</feature>
<dbReference type="EMBL" id="KK112648">
    <property type="protein sequence ID" value="KFM58194.1"/>
    <property type="molecule type" value="Genomic_DNA"/>
</dbReference>
<dbReference type="OrthoDB" id="3176171at2759"/>
<dbReference type="Pfam" id="PF01852">
    <property type="entry name" value="START"/>
    <property type="match status" value="1"/>
</dbReference>
<evidence type="ECO:0000313" key="3">
    <source>
        <dbReference type="EMBL" id="KFM58194.1"/>
    </source>
</evidence>
<dbReference type="GO" id="GO:0008289">
    <property type="term" value="F:lipid binding"/>
    <property type="evidence" value="ECO:0007669"/>
    <property type="project" value="InterPro"/>
</dbReference>
<dbReference type="InterPro" id="IPR023393">
    <property type="entry name" value="START-like_dom_sf"/>
</dbReference>
<dbReference type="OMA" id="FCIDICY"/>
<sequence length="498" mass="56473">MRNIRDMISLIQVNILEIKTPLNLSTTINEASFNSLKNPQKCNQELSSDAVSESESNDNSSCRVFMLVPVLSHKGFKTLKGFYLMAKSVQPKSSRRHKAKESTSKYGKQPKTRLRRAASDLVLKPKTYATDLNRNSVFYVDIKDDKIGLNEALTKSDNHEKCTDTYREALKLEKASNKTGDMKNISPRDSLRSFSESALPNINSNRELISLSNSQEHISSRQCDADLSEAFNVMTESIEEEDSSLIEEETQNDIYCSSVLGFEILDYNHSVSSFKIVDFVTQGNYGASELQAEVLLASQMYASWNKGTIINANGWFHYSTHKGILVLSKTTSSQCLKISSFMCQLIIPVKPKDVWKFVKNPRFRFICDKTVKSVDIIEKISDSQKLIHTYHETSGIIWKEAVDFCLLQTEREEPNRYYSAFHSIEYDKCPFMNSVTRASLMPSGWVVEEDEKDPKRSKVTYLMQAVNISSGSLFIQELSTLVPESLSNLKNYITSQPV</sequence>
<evidence type="ECO:0000313" key="4">
    <source>
        <dbReference type="Proteomes" id="UP000054359"/>
    </source>
</evidence>
<evidence type="ECO:0000259" key="2">
    <source>
        <dbReference type="PROSITE" id="PS50848"/>
    </source>
</evidence>
<dbReference type="InterPro" id="IPR002913">
    <property type="entry name" value="START_lipid-bd_dom"/>
</dbReference>
<dbReference type="AlphaFoldDB" id="A0A087SZA5"/>
<dbReference type="PANTHER" id="PTHR47117">
    <property type="entry name" value="STAR-RELATED LIPID TRANSFER PROTEIN 9"/>
    <property type="match status" value="1"/>
</dbReference>
<evidence type="ECO:0000256" key="1">
    <source>
        <dbReference type="SAM" id="MobiDB-lite"/>
    </source>
</evidence>
<dbReference type="PROSITE" id="PS50848">
    <property type="entry name" value="START"/>
    <property type="match status" value="1"/>
</dbReference>
<keyword evidence="4" id="KW-1185">Reference proteome</keyword>
<dbReference type="SUPFAM" id="SSF55961">
    <property type="entry name" value="Bet v1-like"/>
    <property type="match status" value="1"/>
</dbReference>
<organism evidence="3 4">
    <name type="scientific">Stegodyphus mimosarum</name>
    <name type="common">African social velvet spider</name>
    <dbReference type="NCBI Taxonomy" id="407821"/>
    <lineage>
        <taxon>Eukaryota</taxon>
        <taxon>Metazoa</taxon>
        <taxon>Ecdysozoa</taxon>
        <taxon>Arthropoda</taxon>
        <taxon>Chelicerata</taxon>
        <taxon>Arachnida</taxon>
        <taxon>Araneae</taxon>
        <taxon>Araneomorphae</taxon>
        <taxon>Entelegynae</taxon>
        <taxon>Eresoidea</taxon>
        <taxon>Eresidae</taxon>
        <taxon>Stegodyphus</taxon>
    </lineage>
</organism>
<name>A0A087SZA5_STEMI</name>
<protein>
    <recommendedName>
        <fullName evidence="2">START domain-containing protein</fullName>
    </recommendedName>
</protein>
<dbReference type="Proteomes" id="UP000054359">
    <property type="component" value="Unassembled WGS sequence"/>
</dbReference>
<accession>A0A087SZA5</accession>